<dbReference type="AlphaFoldDB" id="A0AAV3VX26"/>
<dbReference type="GO" id="GO:0051607">
    <property type="term" value="P:defense response to virus"/>
    <property type="evidence" value="ECO:0007669"/>
    <property type="project" value="UniProtKB-KW"/>
</dbReference>
<accession>A0AAV3VX26</accession>
<dbReference type="InterPro" id="IPR013411">
    <property type="entry name" value="CRISPR-assoc_RAMP_Csx7"/>
</dbReference>
<protein>
    <submittedName>
        <fullName evidence="3">CRISPR-associated RAMP protein</fullName>
    </submittedName>
</protein>
<dbReference type="RefSeq" id="WP_039773605.1">
    <property type="nucleotide sequence ID" value="NZ_BJLA01000004.1"/>
</dbReference>
<proteinExistence type="predicted"/>
<name>A0AAV3VX26_9CLOT</name>
<dbReference type="Proteomes" id="UP000325212">
    <property type="component" value="Unassembled WGS sequence"/>
</dbReference>
<dbReference type="Pfam" id="PF03787">
    <property type="entry name" value="RAMPs"/>
    <property type="match status" value="1"/>
</dbReference>
<evidence type="ECO:0000259" key="2">
    <source>
        <dbReference type="Pfam" id="PF03787"/>
    </source>
</evidence>
<organism evidence="3 4">
    <name type="scientific">Clostridium diolis</name>
    <dbReference type="NCBI Taxonomy" id="223919"/>
    <lineage>
        <taxon>Bacteria</taxon>
        <taxon>Bacillati</taxon>
        <taxon>Bacillota</taxon>
        <taxon>Clostridia</taxon>
        <taxon>Eubacteriales</taxon>
        <taxon>Clostridiaceae</taxon>
        <taxon>Clostridium</taxon>
    </lineage>
</organism>
<dbReference type="InterPro" id="IPR005537">
    <property type="entry name" value="RAMP_III_fam"/>
</dbReference>
<keyword evidence="4" id="KW-1185">Reference proteome</keyword>
<evidence type="ECO:0000256" key="1">
    <source>
        <dbReference type="ARBA" id="ARBA00023118"/>
    </source>
</evidence>
<feature type="domain" description="CRISPR type III-associated protein" evidence="2">
    <location>
        <begin position="17"/>
        <end position="229"/>
    </location>
</feature>
<dbReference type="EMBL" id="BJLA01000004">
    <property type="protein sequence ID" value="GEA30793.1"/>
    <property type="molecule type" value="Genomic_DNA"/>
</dbReference>
<evidence type="ECO:0000313" key="4">
    <source>
        <dbReference type="Proteomes" id="UP000325212"/>
    </source>
</evidence>
<gene>
    <name evidence="3" type="ORF">CDIOL_17160</name>
</gene>
<reference evidence="3 4" key="1">
    <citation type="submission" date="2019-06" db="EMBL/GenBank/DDBJ databases">
        <title>Draft genome sequence of Clostridium diolis DSM 15410.</title>
        <authorList>
            <person name="Kobayashi H."/>
            <person name="Tanizawa Y."/>
            <person name="Tohno M."/>
        </authorList>
    </citation>
    <scope>NUCLEOTIDE SEQUENCE [LARGE SCALE GENOMIC DNA]</scope>
    <source>
        <strain evidence="3 4">DSM 15410</strain>
    </source>
</reference>
<sequence length="263" mass="29525">MYLLDRFENKYIIKGILKAESPIHIGTGTVDFSPTAVDTPVIRDENNNPFIPGSSLKGVLRSFMERLLCSGIFNEYKSCNILDKDSGKKMELCISDKEVKEIKEKYKNDSNKEEKIASDIYKKECDVCKLFGGDYFASKLNILDARLISDKAYVQIRDGIAIDRDTLTVNDGAKFGFECVAAGTEFNFEMTVDNLDDNHKDLLKIILNFLQEGEMKVGGKTSAGLGNVKLISKSAYCITKENMREYFINGINDDNKSLLEVSL</sequence>
<dbReference type="PANTHER" id="PTHR35579:SF6">
    <property type="entry name" value="DUF324 DOMAIN-CONTAINING PROTEIN"/>
    <property type="match status" value="1"/>
</dbReference>
<dbReference type="InterPro" id="IPR052216">
    <property type="entry name" value="CRISPR_Csm3_endoribonuclease"/>
</dbReference>
<dbReference type="NCBIfam" id="TIGR02581">
    <property type="entry name" value="cas_cyan_RAMP"/>
    <property type="match status" value="1"/>
</dbReference>
<evidence type="ECO:0000313" key="3">
    <source>
        <dbReference type="EMBL" id="GEA30793.1"/>
    </source>
</evidence>
<keyword evidence="1" id="KW-0051">Antiviral defense</keyword>
<comment type="caution">
    <text evidence="3">The sequence shown here is derived from an EMBL/GenBank/DDBJ whole genome shotgun (WGS) entry which is preliminary data.</text>
</comment>
<dbReference type="PANTHER" id="PTHR35579">
    <property type="entry name" value="CRISPR SYSTEM CMS ENDORIBONUCLEASE CSM3"/>
    <property type="match status" value="1"/>
</dbReference>